<protein>
    <submittedName>
        <fullName evidence="4">Uncharacterized protein</fullName>
    </submittedName>
</protein>
<evidence type="ECO:0000256" key="3">
    <source>
        <dbReference type="ARBA" id="ARBA00022927"/>
    </source>
</evidence>
<evidence type="ECO:0000256" key="2">
    <source>
        <dbReference type="ARBA" id="ARBA00022448"/>
    </source>
</evidence>
<dbReference type="InterPro" id="IPR007681">
    <property type="entry name" value="Mog1"/>
</dbReference>
<dbReference type="GO" id="GO:0005085">
    <property type="term" value="F:guanyl-nucleotide exchange factor activity"/>
    <property type="evidence" value="ECO:0007669"/>
    <property type="project" value="TreeGrafter"/>
</dbReference>
<dbReference type="GeneID" id="30181172"/>
<accession>A0A1E3NKA4</accession>
<dbReference type="GO" id="GO:0006606">
    <property type="term" value="P:protein import into nucleus"/>
    <property type="evidence" value="ECO:0007669"/>
    <property type="project" value="EnsemblFungi"/>
</dbReference>
<dbReference type="Pfam" id="PF04603">
    <property type="entry name" value="Mog1"/>
    <property type="match status" value="1"/>
</dbReference>
<dbReference type="AlphaFoldDB" id="A0A1E3NKA4"/>
<reference evidence="4 5" key="1">
    <citation type="journal article" date="2016" name="Proc. Natl. Acad. Sci. U.S.A.">
        <title>Comparative genomics of biotechnologically important yeasts.</title>
        <authorList>
            <person name="Riley R."/>
            <person name="Haridas S."/>
            <person name="Wolfe K.H."/>
            <person name="Lopes M.R."/>
            <person name="Hittinger C.T."/>
            <person name="Goeker M."/>
            <person name="Salamov A.A."/>
            <person name="Wisecaver J.H."/>
            <person name="Long T.M."/>
            <person name="Calvey C.H."/>
            <person name="Aerts A.L."/>
            <person name="Barry K.W."/>
            <person name="Choi C."/>
            <person name="Clum A."/>
            <person name="Coughlan A.Y."/>
            <person name="Deshpande S."/>
            <person name="Douglass A.P."/>
            <person name="Hanson S.J."/>
            <person name="Klenk H.-P."/>
            <person name="LaButti K.M."/>
            <person name="Lapidus A."/>
            <person name="Lindquist E.A."/>
            <person name="Lipzen A.M."/>
            <person name="Meier-Kolthoff J.P."/>
            <person name="Ohm R.A."/>
            <person name="Otillar R.P."/>
            <person name="Pangilinan J.L."/>
            <person name="Peng Y."/>
            <person name="Rokas A."/>
            <person name="Rosa C.A."/>
            <person name="Scheuner C."/>
            <person name="Sibirny A.A."/>
            <person name="Slot J.C."/>
            <person name="Stielow J.B."/>
            <person name="Sun H."/>
            <person name="Kurtzman C.P."/>
            <person name="Blackwell M."/>
            <person name="Grigoriev I.V."/>
            <person name="Jeffries T.W."/>
        </authorList>
    </citation>
    <scope>NUCLEOTIDE SEQUENCE [LARGE SCALE GENOMIC DNA]</scope>
    <source>
        <strain evidence="4 5">NRRL Y-2026</strain>
    </source>
</reference>
<name>A0A1E3NKA4_9ASCO</name>
<keyword evidence="3" id="KW-0653">Protein transport</keyword>
<evidence type="ECO:0000313" key="4">
    <source>
        <dbReference type="EMBL" id="ODQ45988.1"/>
    </source>
</evidence>
<dbReference type="EMBL" id="KV454004">
    <property type="protein sequence ID" value="ODQ45988.1"/>
    <property type="molecule type" value="Genomic_DNA"/>
</dbReference>
<organism evidence="4 5">
    <name type="scientific">Pichia membranifaciens NRRL Y-2026</name>
    <dbReference type="NCBI Taxonomy" id="763406"/>
    <lineage>
        <taxon>Eukaryota</taxon>
        <taxon>Fungi</taxon>
        <taxon>Dikarya</taxon>
        <taxon>Ascomycota</taxon>
        <taxon>Saccharomycotina</taxon>
        <taxon>Pichiomycetes</taxon>
        <taxon>Pichiales</taxon>
        <taxon>Pichiaceae</taxon>
        <taxon>Pichia</taxon>
    </lineage>
</organism>
<comment type="similarity">
    <text evidence="1">Belongs to the MOG1 family.</text>
</comment>
<keyword evidence="5" id="KW-1185">Reference proteome</keyword>
<keyword evidence="2" id="KW-0813">Transport</keyword>
<dbReference type="Proteomes" id="UP000094455">
    <property type="component" value="Unassembled WGS sequence"/>
</dbReference>
<dbReference type="GO" id="GO:0005634">
    <property type="term" value="C:nucleus"/>
    <property type="evidence" value="ECO:0007669"/>
    <property type="project" value="EnsemblFungi"/>
</dbReference>
<proteinExistence type="inferred from homology"/>
<sequence>MAAEFTTKQLYGGAITMSVPADMVDASEFRQVPDTQEVYVGRENPDYSVIVDLLECVPGNTVTEALDEHMQEITRLNSAVVGQTKVLSQHEVRSGDPLAALCGVRVFEQQVPKFGKQQDTESVIITIALLRLRAPASTDVLITFNKHVTGPEEKVSVASVEEAATEMVKSLTVRNVALFVS</sequence>
<dbReference type="Gene3D" id="3.40.1000.10">
    <property type="entry name" value="Mog1/PsbP, alpha/beta/alpha sandwich"/>
    <property type="match status" value="1"/>
</dbReference>
<dbReference type="GO" id="GO:0031267">
    <property type="term" value="F:small GTPase binding"/>
    <property type="evidence" value="ECO:0007669"/>
    <property type="project" value="EnsemblFungi"/>
</dbReference>
<dbReference type="RefSeq" id="XP_019017101.1">
    <property type="nucleotide sequence ID" value="XM_019164485.1"/>
</dbReference>
<dbReference type="InterPro" id="IPR016123">
    <property type="entry name" value="Mog1/PsbP_a/b/a-sand"/>
</dbReference>
<evidence type="ECO:0000313" key="5">
    <source>
        <dbReference type="Proteomes" id="UP000094455"/>
    </source>
</evidence>
<dbReference type="STRING" id="763406.A0A1E3NKA4"/>
<gene>
    <name evidence="4" type="ORF">PICMEDRAFT_73466</name>
</gene>
<evidence type="ECO:0000256" key="1">
    <source>
        <dbReference type="ARBA" id="ARBA00010307"/>
    </source>
</evidence>
<dbReference type="PANTHER" id="PTHR15837">
    <property type="entry name" value="RAN GUANINE NUCLEOTIDE RELEASE FACTOR"/>
    <property type="match status" value="1"/>
</dbReference>
<dbReference type="OrthoDB" id="10255285at2759"/>
<dbReference type="PANTHER" id="PTHR15837:SF0">
    <property type="entry name" value="RAN GUANINE NUCLEOTIDE RELEASE FACTOR"/>
    <property type="match status" value="1"/>
</dbReference>
<dbReference type="SUPFAM" id="SSF55724">
    <property type="entry name" value="Mog1p/PsbP-like"/>
    <property type="match status" value="1"/>
</dbReference>